<keyword evidence="2" id="KW-1185">Reference proteome</keyword>
<gene>
    <name evidence="1" type="ORF">EYC84_006780</name>
</gene>
<organism evidence="1 2">
    <name type="scientific">Monilinia fructicola</name>
    <name type="common">Brown rot fungus</name>
    <name type="synonym">Ciboria fructicola</name>
    <dbReference type="NCBI Taxonomy" id="38448"/>
    <lineage>
        <taxon>Eukaryota</taxon>
        <taxon>Fungi</taxon>
        <taxon>Dikarya</taxon>
        <taxon>Ascomycota</taxon>
        <taxon>Pezizomycotina</taxon>
        <taxon>Leotiomycetes</taxon>
        <taxon>Helotiales</taxon>
        <taxon>Sclerotiniaceae</taxon>
        <taxon>Monilinia</taxon>
    </lineage>
</organism>
<dbReference type="Proteomes" id="UP000322873">
    <property type="component" value="Unassembled WGS sequence"/>
</dbReference>
<reference evidence="1 2" key="1">
    <citation type="submission" date="2019-06" db="EMBL/GenBank/DDBJ databases">
        <title>Genome Sequence of the Brown Rot Fungal Pathogen Monilinia fructicola.</title>
        <authorList>
            <person name="De Miccolis Angelini R.M."/>
            <person name="Landi L."/>
            <person name="Abate D."/>
            <person name="Pollastro S."/>
            <person name="Romanazzi G."/>
            <person name="Faretra F."/>
        </authorList>
    </citation>
    <scope>NUCLEOTIDE SEQUENCE [LARGE SCALE GENOMIC DNA]</scope>
    <source>
        <strain evidence="1 2">Mfrc123</strain>
    </source>
</reference>
<comment type="caution">
    <text evidence="1">The sequence shown here is derived from an EMBL/GenBank/DDBJ whole genome shotgun (WGS) entry which is preliminary data.</text>
</comment>
<sequence>MILCFASTWAHSQMLILDFQPTTYFTEAPAMSDGSLLHVETVNHCNAVITAKTINTYLIHSPALFLPQTSPYLNIFTVKKRRKERNRYTSSEGKLVKFYGKVVHLFFGKSLATPQIRTPPPLNEVKFVQSFIDQVKQSKAYRDPFLFSLLNAMISLCTRSDFGIEQLPCTCAL</sequence>
<evidence type="ECO:0000313" key="1">
    <source>
        <dbReference type="EMBL" id="KAA8576705.1"/>
    </source>
</evidence>
<dbReference type="AlphaFoldDB" id="A0A5M9KCN1"/>
<name>A0A5M9KCN1_MONFR</name>
<evidence type="ECO:0000313" key="2">
    <source>
        <dbReference type="Proteomes" id="UP000322873"/>
    </source>
</evidence>
<proteinExistence type="predicted"/>
<accession>A0A5M9KCN1</accession>
<dbReference type="EMBL" id="VICG01000001">
    <property type="protein sequence ID" value="KAA8576705.1"/>
    <property type="molecule type" value="Genomic_DNA"/>
</dbReference>
<protein>
    <submittedName>
        <fullName evidence="1">Uncharacterized protein</fullName>
    </submittedName>
</protein>